<keyword evidence="2" id="KW-1185">Reference proteome</keyword>
<dbReference type="Proteomes" id="UP000827092">
    <property type="component" value="Unassembled WGS sequence"/>
</dbReference>
<comment type="caution">
    <text evidence="1">The sequence shown here is derived from an EMBL/GenBank/DDBJ whole genome shotgun (WGS) entry which is preliminary data.</text>
</comment>
<sequence length="158" mass="18526">MLMDICIGICSDGMLLSDLGIWKIYFQYPIVVTLEEENLIIRIFLQSQSAPEQVQQRISWCQGHHPQPLWEDPSPEENGINLLTLDLRGSIAFLEQKLKRLPHPFKDQCKNYGILSQIKIRSLTYSNNFNRDSLRLKLARYRSTILQARFRQFSFTTH</sequence>
<evidence type="ECO:0000313" key="2">
    <source>
        <dbReference type="Proteomes" id="UP000827092"/>
    </source>
</evidence>
<gene>
    <name evidence="1" type="ORF">JTE90_025389</name>
</gene>
<dbReference type="EMBL" id="JAFNEN010002495">
    <property type="protein sequence ID" value="KAG8172655.1"/>
    <property type="molecule type" value="Genomic_DNA"/>
</dbReference>
<proteinExistence type="predicted"/>
<name>A0AAV6TMX1_9ARAC</name>
<organism evidence="1 2">
    <name type="scientific">Oedothorax gibbosus</name>
    <dbReference type="NCBI Taxonomy" id="931172"/>
    <lineage>
        <taxon>Eukaryota</taxon>
        <taxon>Metazoa</taxon>
        <taxon>Ecdysozoa</taxon>
        <taxon>Arthropoda</taxon>
        <taxon>Chelicerata</taxon>
        <taxon>Arachnida</taxon>
        <taxon>Araneae</taxon>
        <taxon>Araneomorphae</taxon>
        <taxon>Entelegynae</taxon>
        <taxon>Araneoidea</taxon>
        <taxon>Linyphiidae</taxon>
        <taxon>Erigoninae</taxon>
        <taxon>Oedothorax</taxon>
    </lineage>
</organism>
<evidence type="ECO:0000313" key="1">
    <source>
        <dbReference type="EMBL" id="KAG8172655.1"/>
    </source>
</evidence>
<accession>A0AAV6TMX1</accession>
<dbReference type="AlphaFoldDB" id="A0AAV6TMX1"/>
<protein>
    <submittedName>
        <fullName evidence="1">Uncharacterized protein</fullName>
    </submittedName>
</protein>
<reference evidence="1 2" key="1">
    <citation type="journal article" date="2022" name="Nat. Ecol. Evol.">
        <title>A masculinizing supergene underlies an exaggerated male reproductive morph in a spider.</title>
        <authorList>
            <person name="Hendrickx F."/>
            <person name="De Corte Z."/>
            <person name="Sonet G."/>
            <person name="Van Belleghem S.M."/>
            <person name="Kostlbacher S."/>
            <person name="Vangestel C."/>
        </authorList>
    </citation>
    <scope>NUCLEOTIDE SEQUENCE [LARGE SCALE GENOMIC DNA]</scope>
    <source>
        <strain evidence="1">W744_W776</strain>
    </source>
</reference>